<accession>A0A9Q3D280</accession>
<evidence type="ECO:0000313" key="2">
    <source>
        <dbReference type="EMBL" id="MBW0494265.1"/>
    </source>
</evidence>
<dbReference type="OrthoDB" id="7430508at2759"/>
<dbReference type="EMBL" id="AVOT02012489">
    <property type="protein sequence ID" value="MBW0494265.1"/>
    <property type="molecule type" value="Genomic_DNA"/>
</dbReference>
<gene>
    <name evidence="2" type="ORF">O181_033980</name>
</gene>
<proteinExistence type="predicted"/>
<dbReference type="AlphaFoldDB" id="A0A9Q3D280"/>
<name>A0A9Q3D280_9BASI</name>
<keyword evidence="3" id="KW-1185">Reference proteome</keyword>
<dbReference type="GO" id="GO:0006397">
    <property type="term" value="P:mRNA processing"/>
    <property type="evidence" value="ECO:0007669"/>
    <property type="project" value="UniProtKB-KW"/>
</dbReference>
<dbReference type="InterPro" id="IPR036875">
    <property type="entry name" value="Znf_CCHC_sf"/>
</dbReference>
<protein>
    <submittedName>
        <fullName evidence="2">Uncharacterized protein</fullName>
    </submittedName>
</protein>
<dbReference type="SUPFAM" id="SSF57756">
    <property type="entry name" value="Retrovirus zinc finger-like domains"/>
    <property type="match status" value="1"/>
</dbReference>
<organism evidence="2 3">
    <name type="scientific">Austropuccinia psidii MF-1</name>
    <dbReference type="NCBI Taxonomy" id="1389203"/>
    <lineage>
        <taxon>Eukaryota</taxon>
        <taxon>Fungi</taxon>
        <taxon>Dikarya</taxon>
        <taxon>Basidiomycota</taxon>
        <taxon>Pucciniomycotina</taxon>
        <taxon>Pucciniomycetes</taxon>
        <taxon>Pucciniales</taxon>
        <taxon>Sphaerophragmiaceae</taxon>
        <taxon>Austropuccinia</taxon>
    </lineage>
</organism>
<sequence>MEIKSVIRYSSGDVRFFTKDRAQARWLLDNRHLWTHLADPLFTTTQALFPVLVHSVPVHFDIDDDSSIEYFCEENDIPRENIKNKMDRTSRRSEENTWFIYQYMTDKDLAGNIIRGYLSYRKAHLKMTVFQTSPPQCFNYLEVGHIAHMCKNKPTCAKCGKKHNTRECQFEPRVSIRSKGSCSRNCLISQQAQTET</sequence>
<evidence type="ECO:0000256" key="1">
    <source>
        <dbReference type="ARBA" id="ARBA00022664"/>
    </source>
</evidence>
<evidence type="ECO:0000313" key="3">
    <source>
        <dbReference type="Proteomes" id="UP000765509"/>
    </source>
</evidence>
<comment type="caution">
    <text evidence="2">The sequence shown here is derived from an EMBL/GenBank/DDBJ whole genome shotgun (WGS) entry which is preliminary data.</text>
</comment>
<dbReference type="Gene3D" id="4.10.60.10">
    <property type="entry name" value="Zinc finger, CCHC-type"/>
    <property type="match status" value="1"/>
</dbReference>
<dbReference type="GO" id="GO:0008270">
    <property type="term" value="F:zinc ion binding"/>
    <property type="evidence" value="ECO:0007669"/>
    <property type="project" value="InterPro"/>
</dbReference>
<dbReference type="GO" id="GO:0003676">
    <property type="term" value="F:nucleic acid binding"/>
    <property type="evidence" value="ECO:0007669"/>
    <property type="project" value="InterPro"/>
</dbReference>
<reference evidence="2" key="1">
    <citation type="submission" date="2021-03" db="EMBL/GenBank/DDBJ databases">
        <title>Draft genome sequence of rust myrtle Austropuccinia psidii MF-1, a brazilian biotype.</title>
        <authorList>
            <person name="Quecine M.C."/>
            <person name="Pachon D.M.R."/>
            <person name="Bonatelli M.L."/>
            <person name="Correr F.H."/>
            <person name="Franceschini L.M."/>
            <person name="Leite T.F."/>
            <person name="Margarido G.R.A."/>
            <person name="Almeida C.A."/>
            <person name="Ferrarezi J.A."/>
            <person name="Labate C.A."/>
        </authorList>
    </citation>
    <scope>NUCLEOTIDE SEQUENCE</scope>
    <source>
        <strain evidence="2">MF-1</strain>
    </source>
</reference>
<keyword evidence="1" id="KW-0507">mRNA processing</keyword>
<dbReference type="Proteomes" id="UP000765509">
    <property type="component" value="Unassembled WGS sequence"/>
</dbReference>